<dbReference type="InterPro" id="IPR010982">
    <property type="entry name" value="Lambda_DNA-bd_dom_sf"/>
</dbReference>
<gene>
    <name evidence="2" type="ORF">LX83_003975</name>
</gene>
<accession>A0AAE3GF46</accession>
<proteinExistence type="predicted"/>
<dbReference type="Proteomes" id="UP001206128">
    <property type="component" value="Unassembled WGS sequence"/>
</dbReference>
<comment type="caution">
    <text evidence="2">The sequence shown here is derived from an EMBL/GenBank/DDBJ whole genome shotgun (WGS) entry which is preliminary data.</text>
</comment>
<protein>
    <submittedName>
        <fullName evidence="2">Helix-turn-helix domain-containing protein</fullName>
    </submittedName>
</protein>
<feature type="domain" description="HTH cro/C1-type" evidence="1">
    <location>
        <begin position="10"/>
        <end position="63"/>
    </location>
</feature>
<organism evidence="2 3">
    <name type="scientific">Goodfellowiella coeruleoviolacea</name>
    <dbReference type="NCBI Taxonomy" id="334858"/>
    <lineage>
        <taxon>Bacteria</taxon>
        <taxon>Bacillati</taxon>
        <taxon>Actinomycetota</taxon>
        <taxon>Actinomycetes</taxon>
        <taxon>Pseudonocardiales</taxon>
        <taxon>Pseudonocardiaceae</taxon>
        <taxon>Goodfellowiella</taxon>
    </lineage>
</organism>
<evidence type="ECO:0000259" key="1">
    <source>
        <dbReference type="PROSITE" id="PS50943"/>
    </source>
</evidence>
<evidence type="ECO:0000313" key="2">
    <source>
        <dbReference type="EMBL" id="MCP2167102.1"/>
    </source>
</evidence>
<dbReference type="GO" id="GO:0003677">
    <property type="term" value="F:DNA binding"/>
    <property type="evidence" value="ECO:0007669"/>
    <property type="project" value="InterPro"/>
</dbReference>
<dbReference type="CDD" id="cd00093">
    <property type="entry name" value="HTH_XRE"/>
    <property type="match status" value="1"/>
</dbReference>
<dbReference type="SMART" id="SM00530">
    <property type="entry name" value="HTH_XRE"/>
    <property type="match status" value="1"/>
</dbReference>
<dbReference type="Gene3D" id="1.25.40.10">
    <property type="entry name" value="Tetratricopeptide repeat domain"/>
    <property type="match status" value="1"/>
</dbReference>
<name>A0AAE3GF46_9PSEU</name>
<dbReference type="Gene3D" id="1.10.260.40">
    <property type="entry name" value="lambda repressor-like DNA-binding domains"/>
    <property type="match status" value="1"/>
</dbReference>
<keyword evidence="3" id="KW-1185">Reference proteome</keyword>
<dbReference type="RefSeq" id="WP_253773651.1">
    <property type="nucleotide sequence ID" value="NZ_JAMTCK010000009.1"/>
</dbReference>
<dbReference type="SUPFAM" id="SSF47413">
    <property type="entry name" value="lambda repressor-like DNA-binding domains"/>
    <property type="match status" value="1"/>
</dbReference>
<dbReference type="Pfam" id="PF13560">
    <property type="entry name" value="HTH_31"/>
    <property type="match status" value="1"/>
</dbReference>
<dbReference type="InterPro" id="IPR001387">
    <property type="entry name" value="Cro/C1-type_HTH"/>
</dbReference>
<sequence length="413" mass="44417">MYQEPFGSALRKRRVEAGLSLDALAKALHYSKGQLSKIENNVSRPSQLLARQADALLGTGGELLALAEEQSVRLRRGLRPPVGNEPACPPVQYADAAAAAADETTELAWWHQFDVLRSMGRHMAPGLVIPVVRASLRPLGQLMSVVRQPEARSRLGLLTARYAEFLGWMAQEAGSDEQSLEWTRCAARIAAQAGDRSLTMYALVRESELALYEHDSDRVISLARRAVADPSSDVRTKGLAAHRLAQGFALRGDHYRCLAALDEAAEWLGQASGAGPAGPVLGSSTVADLSAAVTGWCLYDLGRPQQAAELLERAITQIAPEAHRSRALYGARLALAHEAAGELDRMCDVTAQVLAAARGLGSATVRTQLAALARAVVRRHGHPPAKRLHIQLTAALDRGNPVDEPGLLFGEQR</sequence>
<dbReference type="EMBL" id="JAMTCK010000009">
    <property type="protein sequence ID" value="MCP2167102.1"/>
    <property type="molecule type" value="Genomic_DNA"/>
</dbReference>
<reference evidence="2" key="1">
    <citation type="submission" date="2022-06" db="EMBL/GenBank/DDBJ databases">
        <title>Genomic Encyclopedia of Archaeal and Bacterial Type Strains, Phase II (KMG-II): from individual species to whole genera.</title>
        <authorList>
            <person name="Goeker M."/>
        </authorList>
    </citation>
    <scope>NUCLEOTIDE SEQUENCE</scope>
    <source>
        <strain evidence="2">DSM 43935</strain>
    </source>
</reference>
<dbReference type="PROSITE" id="PS50943">
    <property type="entry name" value="HTH_CROC1"/>
    <property type="match status" value="1"/>
</dbReference>
<dbReference type="InterPro" id="IPR011990">
    <property type="entry name" value="TPR-like_helical_dom_sf"/>
</dbReference>
<dbReference type="AlphaFoldDB" id="A0AAE3GF46"/>
<evidence type="ECO:0000313" key="3">
    <source>
        <dbReference type="Proteomes" id="UP001206128"/>
    </source>
</evidence>